<keyword evidence="6" id="KW-1185">Reference proteome</keyword>
<dbReference type="SMART" id="SM00448">
    <property type="entry name" value="REC"/>
    <property type="match status" value="1"/>
</dbReference>
<evidence type="ECO:0000259" key="4">
    <source>
        <dbReference type="PROSITE" id="PS50110"/>
    </source>
</evidence>
<dbReference type="Pfam" id="PF00072">
    <property type="entry name" value="Response_reg"/>
    <property type="match status" value="1"/>
</dbReference>
<comment type="function">
    <text evidence="2">May play the central regulatory role in sporulation. It may be an element of the effector pathway responsible for the activation of sporulation genes in response to nutritional stress. Spo0A may act in concert with spo0H (a sigma factor) to control the expression of some genes that are critical to the sporulation process.</text>
</comment>
<dbReference type="InterPro" id="IPR011006">
    <property type="entry name" value="CheY-like_superfamily"/>
</dbReference>
<dbReference type="PATRIC" id="fig|1341156.4.peg.434"/>
<gene>
    <name evidence="5" type="ORF">RASY3_03555</name>
</gene>
<sequence>MVIQDLKVLICDDSMFARKKMNMTISALGINEVYEAADGEEAVAKYKENKPDVVFMDIIMPRITGIEALKQIIEFDPDAKVVMASSVGTQGHLKEALRAGAADFLQKPISDEDTRAILENAAKGVL</sequence>
<dbReference type="AlphaFoldDB" id="A0A011WUU3"/>
<dbReference type="SUPFAM" id="SSF52172">
    <property type="entry name" value="CheY-like"/>
    <property type="match status" value="1"/>
</dbReference>
<feature type="domain" description="Response regulatory" evidence="4">
    <location>
        <begin position="7"/>
        <end position="122"/>
    </location>
</feature>
<accession>A0A011WUU3</accession>
<organism evidence="5 6">
    <name type="scientific">Ruminococcus albus SY3</name>
    <dbReference type="NCBI Taxonomy" id="1341156"/>
    <lineage>
        <taxon>Bacteria</taxon>
        <taxon>Bacillati</taxon>
        <taxon>Bacillota</taxon>
        <taxon>Clostridia</taxon>
        <taxon>Eubacteriales</taxon>
        <taxon>Oscillospiraceae</taxon>
        <taxon>Ruminococcus</taxon>
    </lineage>
</organism>
<dbReference type="Gene3D" id="3.40.50.2300">
    <property type="match status" value="1"/>
</dbReference>
<dbReference type="PANTHER" id="PTHR43228">
    <property type="entry name" value="TWO-COMPONENT RESPONSE REGULATOR"/>
    <property type="match status" value="1"/>
</dbReference>
<evidence type="ECO:0000313" key="6">
    <source>
        <dbReference type="Proteomes" id="UP000021369"/>
    </source>
</evidence>
<dbReference type="GO" id="GO:0000160">
    <property type="term" value="P:phosphorelay signal transduction system"/>
    <property type="evidence" value="ECO:0007669"/>
    <property type="project" value="InterPro"/>
</dbReference>
<evidence type="ECO:0000313" key="5">
    <source>
        <dbReference type="EMBL" id="EXM40795.1"/>
    </source>
</evidence>
<dbReference type="RefSeq" id="WP_024858680.1">
    <property type="nucleotide sequence ID" value="NZ_JEOB01000001.1"/>
</dbReference>
<proteinExistence type="predicted"/>
<dbReference type="InterPro" id="IPR052048">
    <property type="entry name" value="ST_Response_Regulator"/>
</dbReference>
<evidence type="ECO:0000256" key="1">
    <source>
        <dbReference type="ARBA" id="ARBA00018672"/>
    </source>
</evidence>
<feature type="modified residue" description="4-aspartylphosphate" evidence="3">
    <location>
        <position position="57"/>
    </location>
</feature>
<comment type="caution">
    <text evidence="5">The sequence shown here is derived from an EMBL/GenBank/DDBJ whole genome shotgun (WGS) entry which is preliminary data.</text>
</comment>
<name>A0A011WUU3_RUMAL</name>
<dbReference type="OrthoDB" id="9794370at2"/>
<dbReference type="InterPro" id="IPR001789">
    <property type="entry name" value="Sig_transdc_resp-reg_receiver"/>
</dbReference>
<protein>
    <recommendedName>
        <fullName evidence="1">Stage 0 sporulation protein A homolog</fullName>
    </recommendedName>
</protein>
<keyword evidence="3" id="KW-0597">Phosphoprotein</keyword>
<reference evidence="5 6" key="1">
    <citation type="submission" date="2013-06" db="EMBL/GenBank/DDBJ databases">
        <title>Rumen cellulosomics: divergent fiber-degrading strategies revealed by comparative genome-wide analysis of six Ruminococcal strains.</title>
        <authorList>
            <person name="Dassa B."/>
            <person name="Borovok I."/>
            <person name="Lamed R."/>
            <person name="Flint H."/>
            <person name="Yeoman C.J."/>
            <person name="White B."/>
            <person name="Bayer E.A."/>
        </authorList>
    </citation>
    <scope>NUCLEOTIDE SEQUENCE [LARGE SCALE GENOMIC DNA]</scope>
    <source>
        <strain evidence="5 6">SY3</strain>
    </source>
</reference>
<dbReference type="EMBL" id="JEOB01000001">
    <property type="protein sequence ID" value="EXM40795.1"/>
    <property type="molecule type" value="Genomic_DNA"/>
</dbReference>
<dbReference type="PANTHER" id="PTHR43228:SF1">
    <property type="entry name" value="TWO-COMPONENT RESPONSE REGULATOR ARR22"/>
    <property type="match status" value="1"/>
</dbReference>
<dbReference type="Proteomes" id="UP000021369">
    <property type="component" value="Unassembled WGS sequence"/>
</dbReference>
<dbReference type="PROSITE" id="PS50110">
    <property type="entry name" value="RESPONSE_REGULATORY"/>
    <property type="match status" value="1"/>
</dbReference>
<evidence type="ECO:0000256" key="3">
    <source>
        <dbReference type="PROSITE-ProRule" id="PRU00169"/>
    </source>
</evidence>
<evidence type="ECO:0000256" key="2">
    <source>
        <dbReference type="ARBA" id="ARBA00024867"/>
    </source>
</evidence>